<keyword evidence="1" id="KW-0723">Serine/threonine-protein kinase</keyword>
<keyword evidence="1" id="KW-0418">Kinase</keyword>
<dbReference type="SUPFAM" id="SSF56112">
    <property type="entry name" value="Protein kinase-like (PK-like)"/>
    <property type="match status" value="1"/>
</dbReference>
<name>A0A6M1SS33_9BACT</name>
<evidence type="ECO:0000313" key="2">
    <source>
        <dbReference type="Proteomes" id="UP000473278"/>
    </source>
</evidence>
<dbReference type="AlphaFoldDB" id="A0A6M1SS33"/>
<keyword evidence="1" id="KW-0808">Transferase</keyword>
<feature type="non-terminal residue" evidence="1">
    <location>
        <position position="38"/>
    </location>
</feature>
<dbReference type="Gene3D" id="3.30.200.20">
    <property type="entry name" value="Phosphorylase Kinase, domain 1"/>
    <property type="match status" value="1"/>
</dbReference>
<dbReference type="Proteomes" id="UP000473278">
    <property type="component" value="Unassembled WGS sequence"/>
</dbReference>
<accession>A0A6M1SS33</accession>
<dbReference type="GO" id="GO:0004674">
    <property type="term" value="F:protein serine/threonine kinase activity"/>
    <property type="evidence" value="ECO:0007669"/>
    <property type="project" value="UniProtKB-KW"/>
</dbReference>
<organism evidence="1 2">
    <name type="scientific">Halalkalibaculum roseum</name>
    <dbReference type="NCBI Taxonomy" id="2709311"/>
    <lineage>
        <taxon>Bacteria</taxon>
        <taxon>Pseudomonadati</taxon>
        <taxon>Balneolota</taxon>
        <taxon>Balneolia</taxon>
        <taxon>Balneolales</taxon>
        <taxon>Balneolaceae</taxon>
        <taxon>Halalkalibaculum</taxon>
    </lineage>
</organism>
<evidence type="ECO:0000313" key="1">
    <source>
        <dbReference type="EMBL" id="NGP74996.1"/>
    </source>
</evidence>
<dbReference type="InterPro" id="IPR011009">
    <property type="entry name" value="Kinase-like_dom_sf"/>
</dbReference>
<keyword evidence="2" id="KW-1185">Reference proteome</keyword>
<proteinExistence type="predicted"/>
<sequence length="38" mass="4199">MMIGKKISQYKIAEKIGEGGMGVVYLARDTKLDRDVAL</sequence>
<protein>
    <submittedName>
        <fullName evidence="1">Serine/threonine protein kinase</fullName>
    </submittedName>
</protein>
<gene>
    <name evidence="1" type="ORF">G3570_00005</name>
</gene>
<comment type="caution">
    <text evidence="1">The sequence shown here is derived from an EMBL/GenBank/DDBJ whole genome shotgun (WGS) entry which is preliminary data.</text>
</comment>
<dbReference type="EMBL" id="JAALLT010000001">
    <property type="protein sequence ID" value="NGP74996.1"/>
    <property type="molecule type" value="Genomic_DNA"/>
</dbReference>
<reference evidence="1 2" key="1">
    <citation type="submission" date="2020-02" db="EMBL/GenBank/DDBJ databases">
        <title>Balneolaceae bacterium YR4-1, complete genome.</title>
        <authorList>
            <person name="Li Y."/>
            <person name="Wu S."/>
        </authorList>
    </citation>
    <scope>NUCLEOTIDE SEQUENCE [LARGE SCALE GENOMIC DNA]</scope>
    <source>
        <strain evidence="1 2">YR4-1</strain>
    </source>
</reference>